<accession>A0A069PT94</accession>
<dbReference type="SMART" id="SM00886">
    <property type="entry name" value="Dabb"/>
    <property type="match status" value="1"/>
</dbReference>
<evidence type="ECO:0000313" key="2">
    <source>
        <dbReference type="EMBL" id="KDR40501.1"/>
    </source>
</evidence>
<dbReference type="PROSITE" id="PS51502">
    <property type="entry name" value="S_R_A_B_BARREL"/>
    <property type="match status" value="1"/>
</dbReference>
<dbReference type="EMBL" id="JFHC01000039">
    <property type="protein sequence ID" value="KDR40501.1"/>
    <property type="molecule type" value="Genomic_DNA"/>
</dbReference>
<name>A0A069PT94_9BURK</name>
<dbReference type="PANTHER" id="PTHR37832">
    <property type="entry name" value="BLL2683 PROTEIN"/>
    <property type="match status" value="1"/>
</dbReference>
<dbReference type="RefSeq" id="WP_035942007.1">
    <property type="nucleotide sequence ID" value="NZ_CADFFX010000027.1"/>
</dbReference>
<evidence type="ECO:0000259" key="1">
    <source>
        <dbReference type="PROSITE" id="PS51502"/>
    </source>
</evidence>
<comment type="caution">
    <text evidence="2">The sequence shown here is derived from an EMBL/GenBank/DDBJ whole genome shotgun (WGS) entry which is preliminary data.</text>
</comment>
<dbReference type="Pfam" id="PF07876">
    <property type="entry name" value="Dabb"/>
    <property type="match status" value="1"/>
</dbReference>
<dbReference type="InterPro" id="IPR013097">
    <property type="entry name" value="Dabb"/>
</dbReference>
<organism evidence="2 3">
    <name type="scientific">Caballeronia glathei</name>
    <dbReference type="NCBI Taxonomy" id="60547"/>
    <lineage>
        <taxon>Bacteria</taxon>
        <taxon>Pseudomonadati</taxon>
        <taxon>Pseudomonadota</taxon>
        <taxon>Betaproteobacteria</taxon>
        <taxon>Burkholderiales</taxon>
        <taxon>Burkholderiaceae</taxon>
        <taxon>Caballeronia</taxon>
    </lineage>
</organism>
<dbReference type="PANTHER" id="PTHR37832:SF1">
    <property type="entry name" value="STRESS-RESPONSE A_B BARREL DOMAIN-CONTAINING PROTEIN"/>
    <property type="match status" value="1"/>
</dbReference>
<dbReference type="AlphaFoldDB" id="A0A069PT94"/>
<keyword evidence="3" id="KW-1185">Reference proteome</keyword>
<protein>
    <submittedName>
        <fullName evidence="2">Stress responsive protein</fullName>
    </submittedName>
</protein>
<dbReference type="SUPFAM" id="SSF54909">
    <property type="entry name" value="Dimeric alpha+beta barrel"/>
    <property type="match status" value="1"/>
</dbReference>
<dbReference type="Proteomes" id="UP000027466">
    <property type="component" value="Unassembled WGS sequence"/>
</dbReference>
<reference evidence="2 3" key="1">
    <citation type="submission" date="2014-03" db="EMBL/GenBank/DDBJ databases">
        <title>Draft Genome Sequences of Four Burkholderia Strains.</title>
        <authorList>
            <person name="Liu X.Y."/>
            <person name="Li C.X."/>
            <person name="Xu J.H."/>
        </authorList>
    </citation>
    <scope>NUCLEOTIDE SEQUENCE [LARGE SCALE GENOMIC DNA]</scope>
    <source>
        <strain evidence="2 3">DSM 50014</strain>
    </source>
</reference>
<feature type="domain" description="Stress-response A/B barrel" evidence="1">
    <location>
        <begin position="2"/>
        <end position="97"/>
    </location>
</feature>
<gene>
    <name evidence="2" type="ORF">BG61_24140</name>
</gene>
<dbReference type="Gene3D" id="3.30.70.100">
    <property type="match status" value="1"/>
</dbReference>
<evidence type="ECO:0000313" key="3">
    <source>
        <dbReference type="Proteomes" id="UP000027466"/>
    </source>
</evidence>
<dbReference type="InterPro" id="IPR011008">
    <property type="entry name" value="Dimeric_a/b-barrel"/>
</dbReference>
<proteinExistence type="predicted"/>
<sequence length="116" mass="13122">MIRHIVMWRVRGDTPAERLAASSRVKTSFEGLRGRIPGMSHLEVGLDHSRVDYACDAVLVTEFDSQEALEAYASHPEHLRVRRELGDLRTARFQVDYQADAGVCTERKAEFVHAKA</sequence>